<organism evidence="2 3">
    <name type="scientific">Xanthomonas hyacinthi</name>
    <dbReference type="NCBI Taxonomy" id="56455"/>
    <lineage>
        <taxon>Bacteria</taxon>
        <taxon>Pseudomonadati</taxon>
        <taxon>Pseudomonadota</taxon>
        <taxon>Gammaproteobacteria</taxon>
        <taxon>Lysobacterales</taxon>
        <taxon>Lysobacteraceae</taxon>
        <taxon>Xanthomonas</taxon>
    </lineage>
</organism>
<dbReference type="AlphaFoldDB" id="A0A2S7EY81"/>
<dbReference type="OrthoDB" id="9798430at2"/>
<proteinExistence type="predicted"/>
<sequence>MRIAQLSLPCSAPAASAAFYRNVLQLPVAATQVRIGWSRLDLVAANAAVGSAHLAFNIPSARFDAACDWLSRRAPLLRDPLGESRFVLDAAWQSQSLYFAGPDGAVLELIARKPLPVHAIADGAFSAAELLCISEIGLPSAQVPAVAAAAQDRLGLMPFLPVSEVFAPLGDHEGLLIVVDGQRRWFPEQRQRPFAQGVRVVVEGVHGGQALRDAAGWEVLSQ</sequence>
<dbReference type="PROSITE" id="PS51819">
    <property type="entry name" value="VOC"/>
    <property type="match status" value="1"/>
</dbReference>
<evidence type="ECO:0000313" key="2">
    <source>
        <dbReference type="EMBL" id="PPU98075.1"/>
    </source>
</evidence>
<keyword evidence="2" id="KW-0560">Oxidoreductase</keyword>
<protein>
    <submittedName>
        <fullName evidence="2">Glyoxalase/bleomycin resistance/dioxygenase family protein</fullName>
    </submittedName>
</protein>
<comment type="caution">
    <text evidence="2">The sequence shown here is derived from an EMBL/GenBank/DDBJ whole genome shotgun (WGS) entry which is preliminary data.</text>
</comment>
<evidence type="ECO:0000259" key="1">
    <source>
        <dbReference type="PROSITE" id="PS51819"/>
    </source>
</evidence>
<dbReference type="EMBL" id="MDEG01000005">
    <property type="protein sequence ID" value="PPU98075.1"/>
    <property type="molecule type" value="Genomic_DNA"/>
</dbReference>
<dbReference type="GO" id="GO:0051213">
    <property type="term" value="F:dioxygenase activity"/>
    <property type="evidence" value="ECO:0007669"/>
    <property type="project" value="UniProtKB-KW"/>
</dbReference>
<dbReference type="RefSeq" id="WP_046978863.1">
    <property type="nucleotide sequence ID" value="NZ_CP043476.1"/>
</dbReference>
<dbReference type="InterPro" id="IPR029068">
    <property type="entry name" value="Glyas_Bleomycin-R_OHBP_Dase"/>
</dbReference>
<dbReference type="Proteomes" id="UP000238261">
    <property type="component" value="Unassembled WGS sequence"/>
</dbReference>
<accession>A0A2S7EY81</accession>
<keyword evidence="2" id="KW-0223">Dioxygenase</keyword>
<dbReference type="SUPFAM" id="SSF54593">
    <property type="entry name" value="Glyoxalase/Bleomycin resistance protein/Dihydroxybiphenyl dioxygenase"/>
    <property type="match status" value="1"/>
</dbReference>
<evidence type="ECO:0000313" key="3">
    <source>
        <dbReference type="Proteomes" id="UP000238261"/>
    </source>
</evidence>
<gene>
    <name evidence="2" type="ORF">XhyaCFBP1156_07565</name>
</gene>
<keyword evidence="3" id="KW-1185">Reference proteome</keyword>
<name>A0A2S7EY81_9XANT</name>
<dbReference type="Gene3D" id="3.10.180.10">
    <property type="entry name" value="2,3-Dihydroxybiphenyl 1,2-Dioxygenase, domain 1"/>
    <property type="match status" value="1"/>
</dbReference>
<feature type="domain" description="VOC" evidence="1">
    <location>
        <begin position="2"/>
        <end position="112"/>
    </location>
</feature>
<reference evidence="3" key="1">
    <citation type="submission" date="2016-08" db="EMBL/GenBank/DDBJ databases">
        <authorList>
            <person name="Merda D."/>
            <person name="Briand M."/>
            <person name="Taghouti G."/>
            <person name="Carrere S."/>
            <person name="Gouzy J."/>
            <person name="Portier P."/>
            <person name="Jacques M.-A."/>
            <person name="Fischer-Le Saux M."/>
        </authorList>
    </citation>
    <scope>NUCLEOTIDE SEQUENCE [LARGE SCALE GENOMIC DNA]</scope>
    <source>
        <strain evidence="3">CFBP1156</strain>
    </source>
</reference>
<dbReference type="InterPro" id="IPR037523">
    <property type="entry name" value="VOC_core"/>
</dbReference>